<proteinExistence type="predicted"/>
<dbReference type="Gene3D" id="2.70.9.20">
    <property type="entry name" value="Major capsid protein Vp54"/>
    <property type="match status" value="1"/>
</dbReference>
<dbReference type="AlphaFoldDB" id="A0A6C0JFT7"/>
<name>A0A6C0JFT7_9ZZZZ</name>
<evidence type="ECO:0000313" key="3">
    <source>
        <dbReference type="EMBL" id="QHU03720.1"/>
    </source>
</evidence>
<reference evidence="3" key="1">
    <citation type="journal article" date="2020" name="Nature">
        <title>Giant virus diversity and host interactions through global metagenomics.</title>
        <authorList>
            <person name="Schulz F."/>
            <person name="Roux S."/>
            <person name="Paez-Espino D."/>
            <person name="Jungbluth S."/>
            <person name="Walsh D.A."/>
            <person name="Denef V.J."/>
            <person name="McMahon K.D."/>
            <person name="Konstantinidis K.T."/>
            <person name="Eloe-Fadrosh E.A."/>
            <person name="Kyrpides N.C."/>
            <person name="Woyke T."/>
        </authorList>
    </citation>
    <scope>NUCLEOTIDE SEQUENCE</scope>
    <source>
        <strain evidence="3">GVMAG-M-3300027206-1</strain>
    </source>
</reference>
<sequence>MSGGIAQLVAVGAQDVHLVGQPEISFFRSTYKRYTNFSQTVERQVIQGNVSNNGMSTVRFERKGDLLNYVYLVVNNGSLVQQESDWTTLIDKVEVLVGGQVIDEQDSTYSTLIAPTLSATTSSKSVAGDLFGGSTASNFYPLRFAFCENWQTALPLIALQYHDVELRITWGANAADSSRKWDIYANYAYLDTQEREFFASNPQNLLITQVQKTIKSGAKIQELNLNHPVKYLAAANSSAVNMLGATGGVDNKLKLQINGTDVADFKFANPNFSVVPLYYHTTNAGSAVASATVEKLFFYPFCLDAGKVQPTGSLNFSRLDSARIVNDRNDSDQDIYAVNFNILRVENGMGGLLYSN</sequence>
<evidence type="ECO:0000259" key="2">
    <source>
        <dbReference type="Pfam" id="PF16903"/>
    </source>
</evidence>
<feature type="domain" description="Major capsid protein C-terminal" evidence="1">
    <location>
        <begin position="194"/>
        <end position="351"/>
    </location>
</feature>
<dbReference type="GO" id="GO:0005198">
    <property type="term" value="F:structural molecule activity"/>
    <property type="evidence" value="ECO:0007669"/>
    <property type="project" value="InterPro"/>
</dbReference>
<dbReference type="InterPro" id="IPR007542">
    <property type="entry name" value="MCP_C"/>
</dbReference>
<accession>A0A6C0JFT7</accession>
<evidence type="ECO:0000259" key="1">
    <source>
        <dbReference type="Pfam" id="PF04451"/>
    </source>
</evidence>
<dbReference type="EMBL" id="MN740385">
    <property type="protein sequence ID" value="QHU03720.1"/>
    <property type="molecule type" value="Genomic_DNA"/>
</dbReference>
<dbReference type="Gene3D" id="2.70.9.10">
    <property type="entry name" value="Adenovirus Type 2 Hexon, domain 4"/>
    <property type="match status" value="1"/>
</dbReference>
<organism evidence="3">
    <name type="scientific">viral metagenome</name>
    <dbReference type="NCBI Taxonomy" id="1070528"/>
    <lineage>
        <taxon>unclassified sequences</taxon>
        <taxon>metagenomes</taxon>
        <taxon>organismal metagenomes</taxon>
    </lineage>
</organism>
<evidence type="ECO:0008006" key="4">
    <source>
        <dbReference type="Google" id="ProtNLM"/>
    </source>
</evidence>
<dbReference type="InterPro" id="IPR031654">
    <property type="entry name" value="Capsid_N"/>
</dbReference>
<dbReference type="SUPFAM" id="SSF49749">
    <property type="entry name" value="Group II dsDNA viruses VP"/>
    <property type="match status" value="2"/>
</dbReference>
<dbReference type="Pfam" id="PF16903">
    <property type="entry name" value="Capsid_N"/>
    <property type="match status" value="1"/>
</dbReference>
<dbReference type="Pfam" id="PF04451">
    <property type="entry name" value="Capsid_NCLDV"/>
    <property type="match status" value="1"/>
</dbReference>
<feature type="domain" description="Major capsid protein N-terminal" evidence="2">
    <location>
        <begin position="25"/>
        <end position="173"/>
    </location>
</feature>
<protein>
    <recommendedName>
        <fullName evidence="4">Major capsid protein N-terminal domain-containing protein</fullName>
    </recommendedName>
</protein>
<dbReference type="InterPro" id="IPR016112">
    <property type="entry name" value="VP_dsDNA_II"/>
</dbReference>
<dbReference type="InterPro" id="IPR038519">
    <property type="entry name" value="MCP_C_sf"/>
</dbReference>